<dbReference type="GO" id="GO:0006508">
    <property type="term" value="P:proteolysis"/>
    <property type="evidence" value="ECO:0007669"/>
    <property type="project" value="UniProtKB-KW"/>
</dbReference>
<dbReference type="SUPFAM" id="SSF53187">
    <property type="entry name" value="Zn-dependent exopeptidases"/>
    <property type="match status" value="1"/>
</dbReference>
<evidence type="ECO:0000256" key="4">
    <source>
        <dbReference type="ARBA" id="ARBA00022723"/>
    </source>
</evidence>
<dbReference type="Pfam" id="PF00246">
    <property type="entry name" value="Peptidase_M14"/>
    <property type="match status" value="1"/>
</dbReference>
<evidence type="ECO:0000256" key="5">
    <source>
        <dbReference type="ARBA" id="ARBA00022801"/>
    </source>
</evidence>
<sequence length="207" mass="24239">MKKILSLLLLAALLPAREIYKQVRIYSDTQEVLSKLQNLGLDIDHSYREPGQWIEFAVSASNIYLLDKVELHYEIIHNDLEQFYATRLDGEYESRDFELGSMGGYYTFAEIEEQLDNLYSDYPNLITEKVSLGQSLEGRDIWMVKISDNPNLDEDEPEILYTGLHHAREPMSYMNLFYFTHWLTENYETDPEATSLVNSRELYFIPA</sequence>
<feature type="domain" description="Peptidase M14" evidence="8">
    <location>
        <begin position="104"/>
        <end position="207"/>
    </location>
</feature>
<protein>
    <recommendedName>
        <fullName evidence="8">Peptidase M14 domain-containing protein</fullName>
    </recommendedName>
</protein>
<evidence type="ECO:0000256" key="2">
    <source>
        <dbReference type="ARBA" id="ARBA00005988"/>
    </source>
</evidence>
<organism evidence="9">
    <name type="scientific">marine metagenome</name>
    <dbReference type="NCBI Taxonomy" id="408172"/>
    <lineage>
        <taxon>unclassified sequences</taxon>
        <taxon>metagenomes</taxon>
        <taxon>ecological metagenomes</taxon>
    </lineage>
</organism>
<keyword evidence="4" id="KW-0479">Metal-binding</keyword>
<keyword evidence="7" id="KW-0482">Metalloprotease</keyword>
<keyword evidence="5" id="KW-0378">Hydrolase</keyword>
<dbReference type="AlphaFoldDB" id="A0A382ZHX5"/>
<evidence type="ECO:0000259" key="8">
    <source>
        <dbReference type="PROSITE" id="PS52035"/>
    </source>
</evidence>
<evidence type="ECO:0000313" key="9">
    <source>
        <dbReference type="EMBL" id="SVD94890.1"/>
    </source>
</evidence>
<evidence type="ECO:0000256" key="7">
    <source>
        <dbReference type="ARBA" id="ARBA00023049"/>
    </source>
</evidence>
<comment type="cofactor">
    <cofactor evidence="1">
        <name>Zn(2+)</name>
        <dbReference type="ChEBI" id="CHEBI:29105"/>
    </cofactor>
</comment>
<dbReference type="InterPro" id="IPR057246">
    <property type="entry name" value="CARBOXYPEPT_ZN_1"/>
</dbReference>
<dbReference type="EMBL" id="UINC01183917">
    <property type="protein sequence ID" value="SVD94890.1"/>
    <property type="molecule type" value="Genomic_DNA"/>
</dbReference>
<comment type="similarity">
    <text evidence="2">Belongs to the peptidase M14 family.</text>
</comment>
<keyword evidence="6" id="KW-0862">Zinc</keyword>
<dbReference type="PROSITE" id="PS00132">
    <property type="entry name" value="CARBOXYPEPT_ZN_1"/>
    <property type="match status" value="1"/>
</dbReference>
<dbReference type="GO" id="GO:0008270">
    <property type="term" value="F:zinc ion binding"/>
    <property type="evidence" value="ECO:0007669"/>
    <property type="project" value="InterPro"/>
</dbReference>
<evidence type="ECO:0000256" key="6">
    <source>
        <dbReference type="ARBA" id="ARBA00022833"/>
    </source>
</evidence>
<evidence type="ECO:0000256" key="1">
    <source>
        <dbReference type="ARBA" id="ARBA00001947"/>
    </source>
</evidence>
<keyword evidence="3" id="KW-0645">Protease</keyword>
<dbReference type="PANTHER" id="PTHR11705:SF143">
    <property type="entry name" value="SLL0236 PROTEIN"/>
    <property type="match status" value="1"/>
</dbReference>
<accession>A0A382ZHX5</accession>
<proteinExistence type="inferred from homology"/>
<dbReference type="InterPro" id="IPR000834">
    <property type="entry name" value="Peptidase_M14"/>
</dbReference>
<evidence type="ECO:0000256" key="3">
    <source>
        <dbReference type="ARBA" id="ARBA00022670"/>
    </source>
</evidence>
<gene>
    <name evidence="9" type="ORF">METZ01_LOCUS447744</name>
</gene>
<reference evidence="9" key="1">
    <citation type="submission" date="2018-05" db="EMBL/GenBank/DDBJ databases">
        <authorList>
            <person name="Lanie J.A."/>
            <person name="Ng W.-L."/>
            <person name="Kazmierczak K.M."/>
            <person name="Andrzejewski T.M."/>
            <person name="Davidsen T.M."/>
            <person name="Wayne K.J."/>
            <person name="Tettelin H."/>
            <person name="Glass J.I."/>
            <person name="Rusch D."/>
            <person name="Podicherti R."/>
            <person name="Tsui H.-C.T."/>
            <person name="Winkler M.E."/>
        </authorList>
    </citation>
    <scope>NUCLEOTIDE SEQUENCE</scope>
</reference>
<dbReference type="GO" id="GO:0005615">
    <property type="term" value="C:extracellular space"/>
    <property type="evidence" value="ECO:0007669"/>
    <property type="project" value="TreeGrafter"/>
</dbReference>
<dbReference type="PANTHER" id="PTHR11705">
    <property type="entry name" value="PROTEASE FAMILY M14 CARBOXYPEPTIDASE A,B"/>
    <property type="match status" value="1"/>
</dbReference>
<feature type="non-terminal residue" evidence="9">
    <location>
        <position position="207"/>
    </location>
</feature>
<dbReference type="PROSITE" id="PS52035">
    <property type="entry name" value="PEPTIDASE_M14"/>
    <property type="match status" value="1"/>
</dbReference>
<dbReference type="Gene3D" id="3.40.630.10">
    <property type="entry name" value="Zn peptidases"/>
    <property type="match status" value="1"/>
</dbReference>
<dbReference type="GO" id="GO:0004181">
    <property type="term" value="F:metallocarboxypeptidase activity"/>
    <property type="evidence" value="ECO:0007669"/>
    <property type="project" value="InterPro"/>
</dbReference>
<name>A0A382ZHX5_9ZZZZ</name>